<keyword evidence="4" id="KW-1185">Reference proteome</keyword>
<evidence type="ECO:0000259" key="2">
    <source>
        <dbReference type="Pfam" id="PF20151"/>
    </source>
</evidence>
<accession>A0A4V2K724</accession>
<protein>
    <recommendedName>
        <fullName evidence="2">DUF6533 domain-containing protein</fullName>
    </recommendedName>
</protein>
<keyword evidence="1" id="KW-0812">Transmembrane</keyword>
<proteinExistence type="predicted"/>
<feature type="transmembrane region" description="Helical" evidence="1">
    <location>
        <begin position="112"/>
        <end position="135"/>
    </location>
</feature>
<organism evidence="3 4">
    <name type="scientific">Dichomitus squalens</name>
    <dbReference type="NCBI Taxonomy" id="114155"/>
    <lineage>
        <taxon>Eukaryota</taxon>
        <taxon>Fungi</taxon>
        <taxon>Dikarya</taxon>
        <taxon>Basidiomycota</taxon>
        <taxon>Agaricomycotina</taxon>
        <taxon>Agaricomycetes</taxon>
        <taxon>Polyporales</taxon>
        <taxon>Polyporaceae</taxon>
        <taxon>Dichomitus</taxon>
    </lineage>
</organism>
<dbReference type="Pfam" id="PF20151">
    <property type="entry name" value="DUF6533"/>
    <property type="match status" value="1"/>
</dbReference>
<dbReference type="EMBL" id="ML145190">
    <property type="protein sequence ID" value="TBU54388.1"/>
    <property type="molecule type" value="Genomic_DNA"/>
</dbReference>
<dbReference type="Proteomes" id="UP000292082">
    <property type="component" value="Unassembled WGS sequence"/>
</dbReference>
<feature type="domain" description="DUF6533" evidence="2">
    <location>
        <begin position="80"/>
        <end position="123"/>
    </location>
</feature>
<gene>
    <name evidence="3" type="ORF">BD310DRAFT_936058</name>
</gene>
<dbReference type="InterPro" id="IPR045340">
    <property type="entry name" value="DUF6533"/>
</dbReference>
<dbReference type="AlphaFoldDB" id="A0A4V2K724"/>
<sequence>MASDFGSNLSFVSSLDSIPPTNICRLSIFRTTPIQRGASDMSRMFSHANANLTMSDGVELASLIAQAGNLSFYQIHKHIQTGAITCCILEIVATLPDEVMYMWPSDWSLMKVVYLFNKYSPLIDIVLLVLVDIVSRDPSACALRFQLLTYWFIIGTLCSEFILIARTYALW</sequence>
<evidence type="ECO:0000256" key="1">
    <source>
        <dbReference type="SAM" id="Phobius"/>
    </source>
</evidence>
<reference evidence="3 4" key="1">
    <citation type="submission" date="2019-01" db="EMBL/GenBank/DDBJ databases">
        <title>Draft genome sequences of three monokaryotic isolates of the white-rot basidiomycete fungus Dichomitus squalens.</title>
        <authorList>
            <consortium name="DOE Joint Genome Institute"/>
            <person name="Lopez S.C."/>
            <person name="Andreopoulos B."/>
            <person name="Pangilinan J."/>
            <person name="Lipzen A."/>
            <person name="Riley R."/>
            <person name="Ahrendt S."/>
            <person name="Ng V."/>
            <person name="Barry K."/>
            <person name="Daum C."/>
            <person name="Grigoriev I.V."/>
            <person name="Hilden K.S."/>
            <person name="Makela M.R."/>
            <person name="de Vries R.P."/>
        </authorList>
    </citation>
    <scope>NUCLEOTIDE SEQUENCE [LARGE SCALE GENOMIC DNA]</scope>
    <source>
        <strain evidence="3 4">CBS 464.89</strain>
    </source>
</reference>
<evidence type="ECO:0000313" key="3">
    <source>
        <dbReference type="EMBL" id="TBU54388.1"/>
    </source>
</evidence>
<evidence type="ECO:0000313" key="4">
    <source>
        <dbReference type="Proteomes" id="UP000292082"/>
    </source>
</evidence>
<keyword evidence="1" id="KW-1133">Transmembrane helix</keyword>
<keyword evidence="1" id="KW-0472">Membrane</keyword>
<feature type="transmembrane region" description="Helical" evidence="1">
    <location>
        <begin position="147"/>
        <end position="169"/>
    </location>
</feature>
<name>A0A4V2K724_9APHY</name>